<dbReference type="RefSeq" id="WP_179540181.1">
    <property type="nucleotide sequence ID" value="NZ_BAAALL010000002.1"/>
</dbReference>
<feature type="transmembrane region" description="Helical" evidence="1">
    <location>
        <begin position="6"/>
        <end position="26"/>
    </location>
</feature>
<proteinExistence type="predicted"/>
<protein>
    <submittedName>
        <fullName evidence="2">Uncharacterized protein</fullName>
    </submittedName>
</protein>
<dbReference type="EMBL" id="JACCFY010000001">
    <property type="protein sequence ID" value="NYJ77740.1"/>
    <property type="molecule type" value="Genomic_DNA"/>
</dbReference>
<sequence length="313" mass="36009">MGAEIEYGLVGFLSLGVAAAALLVSWRRDRHAREVFIAEMRKLWSEHREAWNILLMIIYDSEYHYAYASDSEREYARHISRRLDSSLEGIDAAAEARLSIGPMAHFLGFAGESLVRGSWSAQDAYDLLGPDAARHYASIIWLANRERRGSAQVSAQVQGYAGDFFSIPHRSAAEMNRRQIIEFNMFDRQDCIIALGVTLRAEQCRRGDTYAHLRLSFSREMRETEDGQDLIDSFVRAVSGRRHWMALMPSGLQRLAFYVLPLGRLVRSAIMATEQQLHRHDPDPIINDADRSLIRRSMKSRLRPLVRRLTWWR</sequence>
<reference evidence="2 3" key="1">
    <citation type="submission" date="2020-07" db="EMBL/GenBank/DDBJ databases">
        <title>Sequencing the genomes of 1000 actinobacteria strains.</title>
        <authorList>
            <person name="Klenk H.-P."/>
        </authorList>
    </citation>
    <scope>NUCLEOTIDE SEQUENCE [LARGE SCALE GENOMIC DNA]</scope>
    <source>
        <strain evidence="2 3">DSM 15475</strain>
    </source>
</reference>
<keyword evidence="1" id="KW-1133">Transmembrane helix</keyword>
<dbReference type="AlphaFoldDB" id="A0A7Z0GKR3"/>
<dbReference type="Proteomes" id="UP000535437">
    <property type="component" value="Unassembled WGS sequence"/>
</dbReference>
<name>A0A7Z0GKR3_9MICC</name>
<keyword evidence="1" id="KW-0472">Membrane</keyword>
<evidence type="ECO:0000256" key="1">
    <source>
        <dbReference type="SAM" id="Phobius"/>
    </source>
</evidence>
<evidence type="ECO:0000313" key="3">
    <source>
        <dbReference type="Proteomes" id="UP000535437"/>
    </source>
</evidence>
<accession>A0A7Z0GKR3</accession>
<gene>
    <name evidence="2" type="ORF">HNR09_001151</name>
</gene>
<keyword evidence="1" id="KW-0812">Transmembrane</keyword>
<evidence type="ECO:0000313" key="2">
    <source>
        <dbReference type="EMBL" id="NYJ77740.1"/>
    </source>
</evidence>
<organism evidence="2 3">
    <name type="scientific">Nesterenkonia xinjiangensis</name>
    <dbReference type="NCBI Taxonomy" id="225327"/>
    <lineage>
        <taxon>Bacteria</taxon>
        <taxon>Bacillati</taxon>
        <taxon>Actinomycetota</taxon>
        <taxon>Actinomycetes</taxon>
        <taxon>Micrococcales</taxon>
        <taxon>Micrococcaceae</taxon>
        <taxon>Nesterenkonia</taxon>
    </lineage>
</organism>
<comment type="caution">
    <text evidence="2">The sequence shown here is derived from an EMBL/GenBank/DDBJ whole genome shotgun (WGS) entry which is preliminary data.</text>
</comment>
<keyword evidence="3" id="KW-1185">Reference proteome</keyword>